<dbReference type="AlphaFoldDB" id="A0A7C9RD18"/>
<keyword evidence="3" id="KW-1185">Reference proteome</keyword>
<reference evidence="2" key="1">
    <citation type="submission" date="2020-02" db="EMBL/GenBank/DDBJ databases">
        <title>Draft genome sequence of Candidatus Afipia apatlaquensis IBT-C3, a potential strain for decolorization of textile dyes.</title>
        <authorList>
            <person name="Sanchez-Reyes A."/>
            <person name="Breton-Deval L."/>
            <person name="Mangelson H."/>
            <person name="Sanchez-Flores A."/>
        </authorList>
    </citation>
    <scope>NUCLEOTIDE SEQUENCE [LARGE SCALE GENOMIC DNA]</scope>
    <source>
        <strain evidence="2">IBT-C3</strain>
    </source>
</reference>
<gene>
    <name evidence="2" type="ORF">G4V63_02695</name>
</gene>
<dbReference type="SUPFAM" id="SSF55729">
    <property type="entry name" value="Acyl-CoA N-acyltransferases (Nat)"/>
    <property type="match status" value="1"/>
</dbReference>
<protein>
    <submittedName>
        <fullName evidence="2">GNAT family N-acetyltransferase</fullName>
    </submittedName>
</protein>
<feature type="domain" description="N-acetyltransferase" evidence="1">
    <location>
        <begin position="3"/>
        <end position="157"/>
    </location>
</feature>
<dbReference type="InterPro" id="IPR016181">
    <property type="entry name" value="Acyl_CoA_acyltransferase"/>
</dbReference>
<sequence length="157" mass="18273">MNVAISDLRQQPAFFDAVADRIWRTWWKERGFPGDYIAGRLRENMNPSPIPFALVAHRDETFIGTASVIAADLEERPQYSPWVAAVWVDPKYRMQEIGSALVARAVSDVFALNFRRVYLCAEKERRRFYIRQDWLPIEEDVGERHLTVFVKCSTPPK</sequence>
<evidence type="ECO:0000259" key="1">
    <source>
        <dbReference type="PROSITE" id="PS51186"/>
    </source>
</evidence>
<accession>A0A7C9RD18</accession>
<evidence type="ECO:0000313" key="2">
    <source>
        <dbReference type="EMBL" id="NGX94178.1"/>
    </source>
</evidence>
<organism evidence="2 3">
    <name type="scientific">Candidatus Afipia apatlaquensis</name>
    <dbReference type="NCBI Taxonomy" id="2712852"/>
    <lineage>
        <taxon>Bacteria</taxon>
        <taxon>Pseudomonadati</taxon>
        <taxon>Pseudomonadota</taxon>
        <taxon>Alphaproteobacteria</taxon>
        <taxon>Hyphomicrobiales</taxon>
        <taxon>Nitrobacteraceae</taxon>
        <taxon>Afipia</taxon>
    </lineage>
</organism>
<dbReference type="InterPro" id="IPR000182">
    <property type="entry name" value="GNAT_dom"/>
</dbReference>
<dbReference type="EMBL" id="JAAMRR010000140">
    <property type="protein sequence ID" value="NGX94178.1"/>
    <property type="molecule type" value="Genomic_DNA"/>
</dbReference>
<proteinExistence type="predicted"/>
<evidence type="ECO:0000313" key="3">
    <source>
        <dbReference type="Proteomes" id="UP000480266"/>
    </source>
</evidence>
<dbReference type="PROSITE" id="PS51186">
    <property type="entry name" value="GNAT"/>
    <property type="match status" value="1"/>
</dbReference>
<dbReference type="CDD" id="cd04301">
    <property type="entry name" value="NAT_SF"/>
    <property type="match status" value="1"/>
</dbReference>
<comment type="caution">
    <text evidence="2">The sequence shown here is derived from an EMBL/GenBank/DDBJ whole genome shotgun (WGS) entry which is preliminary data.</text>
</comment>
<dbReference type="Pfam" id="PF00583">
    <property type="entry name" value="Acetyltransf_1"/>
    <property type="match status" value="1"/>
</dbReference>
<dbReference type="Gene3D" id="3.40.630.30">
    <property type="match status" value="1"/>
</dbReference>
<dbReference type="GO" id="GO:0016747">
    <property type="term" value="F:acyltransferase activity, transferring groups other than amino-acyl groups"/>
    <property type="evidence" value="ECO:0007669"/>
    <property type="project" value="InterPro"/>
</dbReference>
<dbReference type="Proteomes" id="UP000480266">
    <property type="component" value="Unassembled WGS sequence"/>
</dbReference>
<name>A0A7C9RD18_9BRAD</name>